<comment type="similarity">
    <text evidence="12">Belongs to the protein kinase superfamily. Ser/Thr protein kinase family. CDPK subfamily.</text>
</comment>
<comment type="catalytic activity">
    <reaction evidence="14">
        <text>L-seryl-[protein] + ATP = O-phospho-L-seryl-[protein] + ADP + H(+)</text>
        <dbReference type="Rhea" id="RHEA:17989"/>
        <dbReference type="Rhea" id="RHEA-COMP:9863"/>
        <dbReference type="Rhea" id="RHEA-COMP:11604"/>
        <dbReference type="ChEBI" id="CHEBI:15378"/>
        <dbReference type="ChEBI" id="CHEBI:29999"/>
        <dbReference type="ChEBI" id="CHEBI:30616"/>
        <dbReference type="ChEBI" id="CHEBI:83421"/>
        <dbReference type="ChEBI" id="CHEBI:456216"/>
        <dbReference type="EC" id="2.7.11.1"/>
    </reaction>
</comment>
<dbReference type="CDD" id="cd00051">
    <property type="entry name" value="EFh"/>
    <property type="match status" value="1"/>
</dbReference>
<organism evidence="17">
    <name type="scientific">Noctiluca scintillans</name>
    <name type="common">Sea sparkle</name>
    <name type="synonym">Red tide dinoflagellate</name>
    <dbReference type="NCBI Taxonomy" id="2966"/>
    <lineage>
        <taxon>Eukaryota</taxon>
        <taxon>Sar</taxon>
        <taxon>Alveolata</taxon>
        <taxon>Dinophyceae</taxon>
        <taxon>Noctilucales</taxon>
        <taxon>Noctilucaceae</taxon>
        <taxon>Noctiluca</taxon>
    </lineage>
</organism>
<dbReference type="SUPFAM" id="SSF47473">
    <property type="entry name" value="EF-hand"/>
    <property type="match status" value="1"/>
</dbReference>
<feature type="domain" description="EF-hand" evidence="16">
    <location>
        <begin position="465"/>
        <end position="500"/>
    </location>
</feature>
<evidence type="ECO:0000256" key="8">
    <source>
        <dbReference type="ARBA" id="ARBA00022741"/>
    </source>
</evidence>
<proteinExistence type="inferred from homology"/>
<evidence type="ECO:0000256" key="4">
    <source>
        <dbReference type="ARBA" id="ARBA00022527"/>
    </source>
</evidence>
<evidence type="ECO:0000256" key="5">
    <source>
        <dbReference type="ARBA" id="ARBA00022679"/>
    </source>
</evidence>
<dbReference type="AlphaFoldDB" id="A0A7S1B2M2"/>
<evidence type="ECO:0000256" key="6">
    <source>
        <dbReference type="ARBA" id="ARBA00022723"/>
    </source>
</evidence>
<feature type="domain" description="EF-hand" evidence="16">
    <location>
        <begin position="395"/>
        <end position="430"/>
    </location>
</feature>
<reference evidence="17" key="1">
    <citation type="submission" date="2021-01" db="EMBL/GenBank/DDBJ databases">
        <authorList>
            <person name="Corre E."/>
            <person name="Pelletier E."/>
            <person name="Niang G."/>
            <person name="Scheremetjew M."/>
            <person name="Finn R."/>
            <person name="Kale V."/>
            <person name="Holt S."/>
            <person name="Cochrane G."/>
            <person name="Meng A."/>
            <person name="Brown T."/>
            <person name="Cohen L."/>
        </authorList>
    </citation>
    <scope>NUCLEOTIDE SEQUENCE</scope>
</reference>
<evidence type="ECO:0000259" key="15">
    <source>
        <dbReference type="PROSITE" id="PS50011"/>
    </source>
</evidence>
<evidence type="ECO:0000256" key="11">
    <source>
        <dbReference type="ARBA" id="ARBA00022840"/>
    </source>
</evidence>
<dbReference type="Gene3D" id="3.30.200.20">
    <property type="entry name" value="Phosphorylase Kinase, domain 1"/>
    <property type="match status" value="1"/>
</dbReference>
<evidence type="ECO:0000256" key="3">
    <source>
        <dbReference type="ARBA" id="ARBA00012513"/>
    </source>
</evidence>
<sequence length="531" mass="59325">MAQGQRQVKVACFVAACSMAFRLAFSAGSLVVVDLARRRRATPAFCEVPASESVVHKPHLPVLERSHLVVQNRKTLSQVYDVDTRRGDGAFGSVFEATHKATGIRRAVKQVRKGRTRFSEFVAEVEVLAEIDHPHVVKIVEWFEDQHNFFIVQELCTGPDLLEFVLARKNADFKGLSEKEVSIIMRQALKALVTCHAQGIIHRDVKPENFMITGVTQTVKMIDLGLAARFAPREHVMGHVGTEDYMAPEVLFGQPQDSSVDIFSLGVTLYVLLTGTFLLPQTNREKQRALQSSDWLVKRVSNSKQLRSRSVSATALDLLARMLEHDPRVRIRAGEALSHPFILAHCHDHLGGVSAMLTPSLDAACMERLRLFAECTPIKKIGKLALVHVVSAQDEHLERARLLFRSLDKSGMGMISFEELLAGLHAHELEAPPDLRSVFDLCDCDGKGQLSLVEWLSCHFDDKFVNDKLCREVFNLLDRSGTGSLDPADLRQLTEAQRDVPLPQGRAFITYDEFRRHMMSQDMSSRAAGCA</sequence>
<dbReference type="SMART" id="SM00054">
    <property type="entry name" value="EFh"/>
    <property type="match status" value="3"/>
</dbReference>
<dbReference type="InterPro" id="IPR018247">
    <property type="entry name" value="EF_Hand_1_Ca_BS"/>
</dbReference>
<dbReference type="PROSITE" id="PS00018">
    <property type="entry name" value="EF_HAND_1"/>
    <property type="match status" value="1"/>
</dbReference>
<keyword evidence="4" id="KW-0723">Serine/threonine-protein kinase</keyword>
<evidence type="ECO:0000256" key="13">
    <source>
        <dbReference type="ARBA" id="ARBA00047899"/>
    </source>
</evidence>
<dbReference type="PROSITE" id="PS50011">
    <property type="entry name" value="PROTEIN_KINASE_DOM"/>
    <property type="match status" value="1"/>
</dbReference>
<dbReference type="EC" id="2.7.11.1" evidence="3"/>
<keyword evidence="11" id="KW-0067">ATP-binding</keyword>
<dbReference type="InterPro" id="IPR008271">
    <property type="entry name" value="Ser/Thr_kinase_AS"/>
</dbReference>
<name>A0A7S1B2M2_NOCSC</name>
<dbReference type="PROSITE" id="PS50222">
    <property type="entry name" value="EF_HAND_2"/>
    <property type="match status" value="2"/>
</dbReference>
<evidence type="ECO:0000256" key="1">
    <source>
        <dbReference type="ARBA" id="ARBA00001946"/>
    </source>
</evidence>
<keyword evidence="9" id="KW-0418">Kinase</keyword>
<dbReference type="GO" id="GO:0005524">
    <property type="term" value="F:ATP binding"/>
    <property type="evidence" value="ECO:0007669"/>
    <property type="project" value="UniProtKB-KW"/>
</dbReference>
<dbReference type="InterPro" id="IPR000719">
    <property type="entry name" value="Prot_kinase_dom"/>
</dbReference>
<dbReference type="SUPFAM" id="SSF56112">
    <property type="entry name" value="Protein kinase-like (PK-like)"/>
    <property type="match status" value="1"/>
</dbReference>
<evidence type="ECO:0000256" key="10">
    <source>
        <dbReference type="ARBA" id="ARBA00022837"/>
    </source>
</evidence>
<dbReference type="Gene3D" id="1.10.238.10">
    <property type="entry name" value="EF-hand"/>
    <property type="match status" value="1"/>
</dbReference>
<dbReference type="PROSITE" id="PS00108">
    <property type="entry name" value="PROTEIN_KINASE_ST"/>
    <property type="match status" value="1"/>
</dbReference>
<keyword evidence="7" id="KW-0677">Repeat</keyword>
<evidence type="ECO:0000259" key="16">
    <source>
        <dbReference type="PROSITE" id="PS50222"/>
    </source>
</evidence>
<evidence type="ECO:0000256" key="7">
    <source>
        <dbReference type="ARBA" id="ARBA00022737"/>
    </source>
</evidence>
<dbReference type="InterPro" id="IPR002048">
    <property type="entry name" value="EF_hand_dom"/>
</dbReference>
<dbReference type="InterPro" id="IPR011992">
    <property type="entry name" value="EF-hand-dom_pair"/>
</dbReference>
<feature type="domain" description="Protein kinase" evidence="15">
    <location>
        <begin position="80"/>
        <end position="342"/>
    </location>
</feature>
<dbReference type="GO" id="GO:0004674">
    <property type="term" value="F:protein serine/threonine kinase activity"/>
    <property type="evidence" value="ECO:0007669"/>
    <property type="project" value="UniProtKB-KW"/>
</dbReference>
<evidence type="ECO:0000256" key="14">
    <source>
        <dbReference type="ARBA" id="ARBA00048679"/>
    </source>
</evidence>
<evidence type="ECO:0000256" key="12">
    <source>
        <dbReference type="ARBA" id="ARBA00024334"/>
    </source>
</evidence>
<gene>
    <name evidence="17" type="ORF">NSCI0253_LOCUS47143</name>
</gene>
<dbReference type="EMBL" id="HBFQ01066341">
    <property type="protein sequence ID" value="CAD8872786.1"/>
    <property type="molecule type" value="Transcribed_RNA"/>
</dbReference>
<dbReference type="InterPro" id="IPR050205">
    <property type="entry name" value="CDPK_Ser/Thr_kinases"/>
</dbReference>
<dbReference type="GO" id="GO:0005509">
    <property type="term" value="F:calcium ion binding"/>
    <property type="evidence" value="ECO:0007669"/>
    <property type="project" value="InterPro"/>
</dbReference>
<protein>
    <recommendedName>
        <fullName evidence="3">non-specific serine/threonine protein kinase</fullName>
        <ecNumber evidence="3">2.7.11.1</ecNumber>
    </recommendedName>
</protein>
<dbReference type="Pfam" id="PF00069">
    <property type="entry name" value="Pkinase"/>
    <property type="match status" value="1"/>
</dbReference>
<evidence type="ECO:0000256" key="2">
    <source>
        <dbReference type="ARBA" id="ARBA00011245"/>
    </source>
</evidence>
<keyword evidence="10" id="KW-0106">Calcium</keyword>
<dbReference type="FunFam" id="1.10.510.10:FF:000571">
    <property type="entry name" value="Maternal embryonic leucine zipper kinase"/>
    <property type="match status" value="1"/>
</dbReference>
<dbReference type="Gene3D" id="1.10.510.10">
    <property type="entry name" value="Transferase(Phosphotransferase) domain 1"/>
    <property type="match status" value="1"/>
</dbReference>
<evidence type="ECO:0000256" key="9">
    <source>
        <dbReference type="ARBA" id="ARBA00022777"/>
    </source>
</evidence>
<keyword evidence="6" id="KW-0479">Metal-binding</keyword>
<dbReference type="InterPro" id="IPR011009">
    <property type="entry name" value="Kinase-like_dom_sf"/>
</dbReference>
<evidence type="ECO:0000313" key="17">
    <source>
        <dbReference type="EMBL" id="CAD8872786.1"/>
    </source>
</evidence>
<dbReference type="SMART" id="SM00220">
    <property type="entry name" value="S_TKc"/>
    <property type="match status" value="1"/>
</dbReference>
<accession>A0A7S1B2M2</accession>
<keyword evidence="5" id="KW-0808">Transferase</keyword>
<keyword evidence="8" id="KW-0547">Nucleotide-binding</keyword>
<dbReference type="PANTHER" id="PTHR24349">
    <property type="entry name" value="SERINE/THREONINE-PROTEIN KINASE"/>
    <property type="match status" value="1"/>
</dbReference>
<dbReference type="FunFam" id="3.30.200.20:FF:000315">
    <property type="entry name" value="Calcium-dependent protein kinase 3"/>
    <property type="match status" value="1"/>
</dbReference>
<comment type="subunit">
    <text evidence="2">Monomer.</text>
</comment>
<comment type="cofactor">
    <cofactor evidence="1">
        <name>Mg(2+)</name>
        <dbReference type="ChEBI" id="CHEBI:18420"/>
    </cofactor>
</comment>
<comment type="catalytic activity">
    <reaction evidence="13">
        <text>L-threonyl-[protein] + ATP = O-phospho-L-threonyl-[protein] + ADP + H(+)</text>
        <dbReference type="Rhea" id="RHEA:46608"/>
        <dbReference type="Rhea" id="RHEA-COMP:11060"/>
        <dbReference type="Rhea" id="RHEA-COMP:11605"/>
        <dbReference type="ChEBI" id="CHEBI:15378"/>
        <dbReference type="ChEBI" id="CHEBI:30013"/>
        <dbReference type="ChEBI" id="CHEBI:30616"/>
        <dbReference type="ChEBI" id="CHEBI:61977"/>
        <dbReference type="ChEBI" id="CHEBI:456216"/>
        <dbReference type="EC" id="2.7.11.1"/>
    </reaction>
</comment>